<dbReference type="InterPro" id="IPR044751">
    <property type="entry name" value="Ion_transp-like_CBS"/>
</dbReference>
<dbReference type="Gene3D" id="3.10.580.10">
    <property type="entry name" value="CBS-domain"/>
    <property type="match status" value="1"/>
</dbReference>
<evidence type="ECO:0000313" key="12">
    <source>
        <dbReference type="EMBL" id="MDJ1486173.1"/>
    </source>
</evidence>
<evidence type="ECO:0000259" key="11">
    <source>
        <dbReference type="PROSITE" id="PS51846"/>
    </source>
</evidence>
<dbReference type="AlphaFoldDB" id="A0AAE3R145"/>
<dbReference type="SMART" id="SM01091">
    <property type="entry name" value="CorC_HlyC"/>
    <property type="match status" value="1"/>
</dbReference>
<feature type="domain" description="CBS" evidence="10">
    <location>
        <begin position="281"/>
        <end position="341"/>
    </location>
</feature>
<evidence type="ECO:0000256" key="9">
    <source>
        <dbReference type="SAM" id="Phobius"/>
    </source>
</evidence>
<dbReference type="Pfam" id="PF03471">
    <property type="entry name" value="CorC_HlyC"/>
    <property type="match status" value="1"/>
</dbReference>
<evidence type="ECO:0000256" key="4">
    <source>
        <dbReference type="ARBA" id="ARBA00022989"/>
    </source>
</evidence>
<evidence type="ECO:0000256" key="7">
    <source>
        <dbReference type="PROSITE-ProRule" id="PRU00703"/>
    </source>
</evidence>
<dbReference type="PANTHER" id="PTHR22777:SF17">
    <property type="entry name" value="UPF0053 PROTEIN SLL0260"/>
    <property type="match status" value="1"/>
</dbReference>
<evidence type="ECO:0000256" key="6">
    <source>
        <dbReference type="ARBA" id="ARBA00023136"/>
    </source>
</evidence>
<dbReference type="CDD" id="cd04590">
    <property type="entry name" value="CBS_pair_CorC_HlyC_assoc"/>
    <property type="match status" value="1"/>
</dbReference>
<dbReference type="Pfam" id="PF01595">
    <property type="entry name" value="CNNM"/>
    <property type="match status" value="1"/>
</dbReference>
<evidence type="ECO:0000256" key="3">
    <source>
        <dbReference type="ARBA" id="ARBA00022737"/>
    </source>
</evidence>
<dbReference type="InterPro" id="IPR036318">
    <property type="entry name" value="FAD-bd_PCMH-like_sf"/>
</dbReference>
<dbReference type="EMBL" id="JASJOS010000030">
    <property type="protein sequence ID" value="MDJ1486173.1"/>
    <property type="molecule type" value="Genomic_DNA"/>
</dbReference>
<dbReference type="InterPro" id="IPR000644">
    <property type="entry name" value="CBS_dom"/>
</dbReference>
<dbReference type="GO" id="GO:0005886">
    <property type="term" value="C:plasma membrane"/>
    <property type="evidence" value="ECO:0007669"/>
    <property type="project" value="TreeGrafter"/>
</dbReference>
<keyword evidence="4 8" id="KW-1133">Transmembrane helix</keyword>
<dbReference type="Gene3D" id="3.30.465.10">
    <property type="match status" value="1"/>
</dbReference>
<feature type="transmembrane region" description="Helical" evidence="9">
    <location>
        <begin position="6"/>
        <end position="26"/>
    </location>
</feature>
<dbReference type="PROSITE" id="PS51371">
    <property type="entry name" value="CBS"/>
    <property type="match status" value="2"/>
</dbReference>
<reference evidence="12" key="1">
    <citation type="submission" date="2023-05" db="EMBL/GenBank/DDBJ databases">
        <authorList>
            <person name="Zhang X."/>
        </authorList>
    </citation>
    <scope>NUCLEOTIDE SEQUENCE</scope>
    <source>
        <strain evidence="12">YF14B1</strain>
    </source>
</reference>
<evidence type="ECO:0000313" key="13">
    <source>
        <dbReference type="Proteomes" id="UP001241110"/>
    </source>
</evidence>
<evidence type="ECO:0000256" key="2">
    <source>
        <dbReference type="ARBA" id="ARBA00022692"/>
    </source>
</evidence>
<feature type="transmembrane region" description="Helical" evidence="9">
    <location>
        <begin position="133"/>
        <end position="155"/>
    </location>
</feature>
<feature type="transmembrane region" description="Helical" evidence="9">
    <location>
        <begin position="57"/>
        <end position="81"/>
    </location>
</feature>
<keyword evidence="6 8" id="KW-0472">Membrane</keyword>
<evidence type="ECO:0000256" key="8">
    <source>
        <dbReference type="PROSITE-ProRule" id="PRU01193"/>
    </source>
</evidence>
<dbReference type="InterPro" id="IPR046342">
    <property type="entry name" value="CBS_dom_sf"/>
</dbReference>
<keyword evidence="2 8" id="KW-0812">Transmembrane</keyword>
<gene>
    <name evidence="12" type="ORF">QNI16_37165</name>
</gene>
<protein>
    <submittedName>
        <fullName evidence="12">Hemolysin family protein</fullName>
    </submittedName>
</protein>
<dbReference type="SUPFAM" id="SSF56176">
    <property type="entry name" value="FAD-binding/transporter-associated domain-like"/>
    <property type="match status" value="1"/>
</dbReference>
<keyword evidence="3" id="KW-0677">Repeat</keyword>
<feature type="domain" description="CBS" evidence="10">
    <location>
        <begin position="217"/>
        <end position="278"/>
    </location>
</feature>
<feature type="domain" description="CNNM transmembrane" evidence="11">
    <location>
        <begin position="1"/>
        <end position="200"/>
    </location>
</feature>
<dbReference type="PROSITE" id="PS51846">
    <property type="entry name" value="CNNM"/>
    <property type="match status" value="1"/>
</dbReference>
<dbReference type="InterPro" id="IPR002550">
    <property type="entry name" value="CNNM"/>
</dbReference>
<dbReference type="GO" id="GO:0050660">
    <property type="term" value="F:flavin adenine dinucleotide binding"/>
    <property type="evidence" value="ECO:0007669"/>
    <property type="project" value="InterPro"/>
</dbReference>
<dbReference type="RefSeq" id="WP_313989567.1">
    <property type="nucleotide sequence ID" value="NZ_JASJOS010000030.1"/>
</dbReference>
<dbReference type="InterPro" id="IPR016169">
    <property type="entry name" value="FAD-bd_PCMH_sub2"/>
</dbReference>
<keyword evidence="5 7" id="KW-0129">CBS domain</keyword>
<comment type="subcellular location">
    <subcellularLocation>
        <location evidence="1">Membrane</location>
        <topology evidence="1">Multi-pass membrane protein</topology>
    </subcellularLocation>
</comment>
<proteinExistence type="predicted"/>
<organism evidence="12 13">
    <name type="scientific">Xanthocytophaga flava</name>
    <dbReference type="NCBI Taxonomy" id="3048013"/>
    <lineage>
        <taxon>Bacteria</taxon>
        <taxon>Pseudomonadati</taxon>
        <taxon>Bacteroidota</taxon>
        <taxon>Cytophagia</taxon>
        <taxon>Cytophagales</taxon>
        <taxon>Rhodocytophagaceae</taxon>
        <taxon>Xanthocytophaga</taxon>
    </lineage>
</organism>
<dbReference type="SUPFAM" id="SSF54631">
    <property type="entry name" value="CBS-domain pair"/>
    <property type="match status" value="1"/>
</dbReference>
<sequence>MASEVFFILLLILINGIFSMAEIAIVSSRKSRLENDAQKGDRNAEVALSLANDPNKFLSTVQVGITTIGVITGAFGGARLSENMAVWIAQFAQLKPYSNEIAFSVIVVSITFFSLVLGELVPKRIGMNFPEGIARVMAIPMNLISKLFLPFVWILSITTDLLLKLFQIKPSDEPSVTEEEIKSLVAQGTNMGIFEEVEQEIVDRVFTLSDRRVGSIMTNKLDIEWIDINDEFDNIKETVMQAPYSHFPVCNDSLDDVIGIVSTKQFLQTLLQNGTVDLQNIAEKPLFIPESMKAFRVLEQFQKSKNRIAMVVDEFGTIQGLVTLKDLFEAMVGELEPATDESYTIVEREDGTFLVDGLMSFEEFLQYFEMGDVDPEERAGFHTLGGLIFNIAHEIPKTGEKFEWNNLSFEIVDMDGNRIDKLLVRLMDKE</sequence>
<comment type="caution">
    <text evidence="12">The sequence shown here is derived from an EMBL/GenBank/DDBJ whole genome shotgun (WGS) entry which is preliminary data.</text>
</comment>
<name>A0AAE3R145_9BACT</name>
<dbReference type="PANTHER" id="PTHR22777">
    <property type="entry name" value="HEMOLYSIN-RELATED"/>
    <property type="match status" value="1"/>
</dbReference>
<evidence type="ECO:0000259" key="10">
    <source>
        <dbReference type="PROSITE" id="PS51371"/>
    </source>
</evidence>
<dbReference type="InterPro" id="IPR005170">
    <property type="entry name" value="Transptr-assoc_dom"/>
</dbReference>
<feature type="transmembrane region" description="Helical" evidence="9">
    <location>
        <begin position="101"/>
        <end position="121"/>
    </location>
</feature>
<evidence type="ECO:0000256" key="5">
    <source>
        <dbReference type="ARBA" id="ARBA00023122"/>
    </source>
</evidence>
<dbReference type="Pfam" id="PF00571">
    <property type="entry name" value="CBS"/>
    <property type="match status" value="1"/>
</dbReference>
<accession>A0AAE3R145</accession>
<evidence type="ECO:0000256" key="1">
    <source>
        <dbReference type="ARBA" id="ARBA00004141"/>
    </source>
</evidence>
<dbReference type="Proteomes" id="UP001241110">
    <property type="component" value="Unassembled WGS sequence"/>
</dbReference>